<reference evidence="3" key="1">
    <citation type="submission" date="2021-11" db="EMBL/GenBank/DDBJ databases">
        <title>Cultivation dependent microbiological survey of springs from the worlds oldest radium mine currently devoted to the extraction of radon-saturated water.</title>
        <authorList>
            <person name="Kapinusova G."/>
            <person name="Smrhova T."/>
            <person name="Strejcek M."/>
            <person name="Suman J."/>
            <person name="Jani K."/>
            <person name="Pajer P."/>
            <person name="Uhlik O."/>
        </authorList>
    </citation>
    <scope>NUCLEOTIDE SEQUENCE [LARGE SCALE GENOMIC DNA]</scope>
    <source>
        <strain evidence="3">J379</strain>
    </source>
</reference>
<gene>
    <name evidence="2" type="ORF">LRS13_00115</name>
</gene>
<feature type="domain" description="HTH marR-type" evidence="1">
    <location>
        <begin position="27"/>
        <end position="160"/>
    </location>
</feature>
<dbReference type="Proteomes" id="UP001058860">
    <property type="component" value="Chromosome"/>
</dbReference>
<proteinExistence type="predicted"/>
<dbReference type="PROSITE" id="PS50995">
    <property type="entry name" value="HTH_MARR_2"/>
    <property type="match status" value="1"/>
</dbReference>
<protein>
    <submittedName>
        <fullName evidence="2">MarR family transcriptional regulator</fullName>
    </submittedName>
</protein>
<accession>A0ABY5PH64</accession>
<dbReference type="InterPro" id="IPR036388">
    <property type="entry name" value="WH-like_DNA-bd_sf"/>
</dbReference>
<dbReference type="EMBL" id="CP088295">
    <property type="protein sequence ID" value="UUY03971.1"/>
    <property type="molecule type" value="Genomic_DNA"/>
</dbReference>
<dbReference type="RefSeq" id="WP_353864468.1">
    <property type="nucleotide sequence ID" value="NZ_CP088295.1"/>
</dbReference>
<dbReference type="InterPro" id="IPR000835">
    <property type="entry name" value="HTH_MarR-typ"/>
</dbReference>
<evidence type="ECO:0000313" key="3">
    <source>
        <dbReference type="Proteomes" id="UP001058860"/>
    </source>
</evidence>
<organism evidence="2 3">
    <name type="scientific">Svornostia abyssi</name>
    <dbReference type="NCBI Taxonomy" id="2898438"/>
    <lineage>
        <taxon>Bacteria</taxon>
        <taxon>Bacillati</taxon>
        <taxon>Actinomycetota</taxon>
        <taxon>Thermoleophilia</taxon>
        <taxon>Solirubrobacterales</taxon>
        <taxon>Baekduiaceae</taxon>
        <taxon>Svornostia</taxon>
    </lineage>
</organism>
<dbReference type="InterPro" id="IPR039422">
    <property type="entry name" value="MarR/SlyA-like"/>
</dbReference>
<dbReference type="Pfam" id="PF01047">
    <property type="entry name" value="MarR"/>
    <property type="match status" value="1"/>
</dbReference>
<keyword evidence="3" id="KW-1185">Reference proteome</keyword>
<dbReference type="PANTHER" id="PTHR33164:SF101">
    <property type="entry name" value="TRANSCRIPTIONAL REPRESSOR MPRA"/>
    <property type="match status" value="1"/>
</dbReference>
<dbReference type="PANTHER" id="PTHR33164">
    <property type="entry name" value="TRANSCRIPTIONAL REGULATOR, MARR FAMILY"/>
    <property type="match status" value="1"/>
</dbReference>
<dbReference type="PRINTS" id="PR00598">
    <property type="entry name" value="HTHMARR"/>
</dbReference>
<name>A0ABY5PH64_9ACTN</name>
<evidence type="ECO:0000313" key="2">
    <source>
        <dbReference type="EMBL" id="UUY03971.1"/>
    </source>
</evidence>
<dbReference type="SMART" id="SM00347">
    <property type="entry name" value="HTH_MARR"/>
    <property type="match status" value="1"/>
</dbReference>
<evidence type="ECO:0000259" key="1">
    <source>
        <dbReference type="PROSITE" id="PS50995"/>
    </source>
</evidence>
<dbReference type="InterPro" id="IPR036390">
    <property type="entry name" value="WH_DNA-bd_sf"/>
</dbReference>
<sequence>MPSPQFDPIAEARRQWDTHWDDSPTAQMAAVTSIFRAQQILLARLNELLAAEDLTFARYEALMLLYYSRRGELPLGKISDRLQVHRASVTNVVDKLCERGYVERVPHEIDRRAVLARITPEGKRAAKKATKLLNGADMAMAPLTAQECERLYDTLRPLRADADGFDAA</sequence>
<dbReference type="Gene3D" id="1.10.10.10">
    <property type="entry name" value="Winged helix-like DNA-binding domain superfamily/Winged helix DNA-binding domain"/>
    <property type="match status" value="1"/>
</dbReference>
<dbReference type="SUPFAM" id="SSF46785">
    <property type="entry name" value="Winged helix' DNA-binding domain"/>
    <property type="match status" value="1"/>
</dbReference>